<evidence type="ECO:0000256" key="12">
    <source>
        <dbReference type="RuleBase" id="RU003693"/>
    </source>
</evidence>
<dbReference type="RefSeq" id="WP_075064708.1">
    <property type="nucleotide sequence ID" value="NZ_LKAJ02000001.1"/>
</dbReference>
<dbReference type="GO" id="GO:0008710">
    <property type="term" value="F:8-amino-7-oxononanoate synthase activity"/>
    <property type="evidence" value="ECO:0007669"/>
    <property type="project" value="UniProtKB-EC"/>
</dbReference>
<comment type="catalytic activity">
    <reaction evidence="11">
        <text>6-carboxyhexanoyl-[ACP] + L-alanine + H(+) = (8S)-8-amino-7-oxononanoate + holo-[ACP] + CO2</text>
        <dbReference type="Rhea" id="RHEA:42288"/>
        <dbReference type="Rhea" id="RHEA-COMP:9685"/>
        <dbReference type="Rhea" id="RHEA-COMP:9955"/>
        <dbReference type="ChEBI" id="CHEBI:15378"/>
        <dbReference type="ChEBI" id="CHEBI:16526"/>
        <dbReference type="ChEBI" id="CHEBI:57972"/>
        <dbReference type="ChEBI" id="CHEBI:64479"/>
        <dbReference type="ChEBI" id="CHEBI:78846"/>
        <dbReference type="ChEBI" id="CHEBI:149468"/>
        <dbReference type="EC" id="2.3.1.47"/>
    </reaction>
</comment>
<evidence type="ECO:0000256" key="7">
    <source>
        <dbReference type="ARBA" id="ARBA00022756"/>
    </source>
</evidence>
<keyword evidence="16" id="KW-1185">Reference proteome</keyword>
<dbReference type="GO" id="GO:0008483">
    <property type="term" value="F:transaminase activity"/>
    <property type="evidence" value="ECO:0007669"/>
    <property type="project" value="UniProtKB-KW"/>
</dbReference>
<evidence type="ECO:0000256" key="9">
    <source>
        <dbReference type="ARBA" id="ARBA00032610"/>
    </source>
</evidence>
<evidence type="ECO:0000313" key="16">
    <source>
        <dbReference type="Proteomes" id="UP000051497"/>
    </source>
</evidence>
<evidence type="ECO:0000256" key="10">
    <source>
        <dbReference type="ARBA" id="ARBA00033381"/>
    </source>
</evidence>
<reference evidence="15" key="3">
    <citation type="submission" date="2021-06" db="EMBL/GenBank/DDBJ databases">
        <title>Genomic Description and Analysis of Intracellular Bacteria, Candidatus Berkiella cookevillensis and Candidatus Berkiella aquae.</title>
        <authorList>
            <person name="Kidane D.T."/>
            <person name="Mehari Y.T."/>
            <person name="Rice F.C."/>
            <person name="Arivett B.A."/>
            <person name="Farone A.L."/>
            <person name="Berk S.G."/>
            <person name="Farone M.B."/>
        </authorList>
    </citation>
    <scope>NUCLEOTIDE SEQUENCE</scope>
    <source>
        <strain evidence="15">HT99</strain>
    </source>
</reference>
<evidence type="ECO:0000256" key="3">
    <source>
        <dbReference type="ARBA" id="ARBA00010008"/>
    </source>
</evidence>
<comment type="cofactor">
    <cofactor evidence="1 12">
        <name>pyridoxal 5'-phosphate</name>
        <dbReference type="ChEBI" id="CHEBI:597326"/>
    </cofactor>
</comment>
<dbReference type="PANTHER" id="PTHR13693:SF100">
    <property type="entry name" value="8-AMINO-7-OXONONANOATE SYNTHASE"/>
    <property type="match status" value="1"/>
</dbReference>
<evidence type="ECO:0000256" key="2">
    <source>
        <dbReference type="ARBA" id="ARBA00004746"/>
    </source>
</evidence>
<dbReference type="PATRIC" id="fig|1590043.3.peg.38"/>
<keyword evidence="8 12" id="KW-0663">Pyridoxal phosphate</keyword>
<dbReference type="EC" id="2.3.1.47" evidence="5"/>
<dbReference type="Gene3D" id="3.40.640.10">
    <property type="entry name" value="Type I PLP-dependent aspartate aminotransferase-like (Major domain)"/>
    <property type="match status" value="1"/>
</dbReference>
<dbReference type="GO" id="GO:0009102">
    <property type="term" value="P:biotin biosynthetic process"/>
    <property type="evidence" value="ECO:0007669"/>
    <property type="project" value="UniProtKB-KW"/>
</dbReference>
<dbReference type="PANTHER" id="PTHR13693">
    <property type="entry name" value="CLASS II AMINOTRANSFERASE/8-AMINO-7-OXONONANOATE SYNTHASE"/>
    <property type="match status" value="1"/>
</dbReference>
<dbReference type="Proteomes" id="UP000051497">
    <property type="component" value="Unassembled WGS sequence"/>
</dbReference>
<dbReference type="InterPro" id="IPR001917">
    <property type="entry name" value="Aminotrans_II_pyridoxalP_BS"/>
</dbReference>
<dbReference type="GO" id="GO:0030170">
    <property type="term" value="F:pyridoxal phosphate binding"/>
    <property type="evidence" value="ECO:0007669"/>
    <property type="project" value="InterPro"/>
</dbReference>
<dbReference type="InterPro" id="IPR015421">
    <property type="entry name" value="PyrdxlP-dep_Trfase_major"/>
</dbReference>
<comment type="caution">
    <text evidence="14">The sequence shown here is derived from an EMBL/GenBank/DDBJ whole genome shotgun (WGS) entry which is preliminary data.</text>
</comment>
<keyword evidence="15" id="KW-0032">Aminotransferase</keyword>
<comment type="pathway">
    <text evidence="2">Cofactor biosynthesis; biotin biosynthesis.</text>
</comment>
<evidence type="ECO:0000256" key="5">
    <source>
        <dbReference type="ARBA" id="ARBA00013187"/>
    </source>
</evidence>
<gene>
    <name evidence="14" type="primary">bioF</name>
    <name evidence="14" type="ORF">HT99x_00038</name>
    <name evidence="15" type="ORF">HT99x_011880</name>
</gene>
<keyword evidence="6 14" id="KW-0808">Transferase</keyword>
<dbReference type="STRING" id="295108.HT99x_00038"/>
<dbReference type="Pfam" id="PF00155">
    <property type="entry name" value="Aminotran_1_2"/>
    <property type="match status" value="1"/>
</dbReference>
<evidence type="ECO:0000313" key="15">
    <source>
        <dbReference type="EMBL" id="MCS5712133.1"/>
    </source>
</evidence>
<keyword evidence="14" id="KW-0012">Acyltransferase</keyword>
<dbReference type="AlphaFoldDB" id="A0A0Q9YNX1"/>
<name>A0A0Q9YNX1_9GAMM</name>
<dbReference type="InterPro" id="IPR015422">
    <property type="entry name" value="PyrdxlP-dep_Trfase_small"/>
</dbReference>
<protein>
    <recommendedName>
        <fullName evidence="5">8-amino-7-oxononanoate synthase</fullName>
        <ecNumber evidence="5">2.3.1.47</ecNumber>
    </recommendedName>
    <alternativeName>
        <fullName evidence="9">7-keto-8-amino-pelargonic acid synthase</fullName>
    </alternativeName>
    <alternativeName>
        <fullName evidence="10">8-amino-7-ketopelargonate synthase</fullName>
    </alternativeName>
</protein>
<proteinExistence type="inferred from homology"/>
<dbReference type="InterPro" id="IPR050087">
    <property type="entry name" value="AON_synthase_class-II"/>
</dbReference>
<dbReference type="SUPFAM" id="SSF53383">
    <property type="entry name" value="PLP-dependent transferases"/>
    <property type="match status" value="1"/>
</dbReference>
<sequence length="386" mass="42555">MKNALRPYRQFCATLRQNALLRHLPRAQTYQYDFSNNDYLGLSQHPALASAAIEAAHALGVGGTSSRLVGNHPRSDALEALIAQSKGSASAMVFATGYQANISVLSALLDSKALGQTPLVFADKLNHASMHAGCQMARVRQQRFRHLDYDHLAWLLEKSKTLQQPRFILTESVFGMDGDVACLPTLIKLAYQYNALLYVDEAHATGLFGSKGYGFTCDYGKDIAISMGTFSKALGGSGAYIACAKPLKRYLMNRANGFIYSTAPSPMQIAVMQKSWELIPELLPEAQLLLARATSLREQLKALGFQLGNSCTHIIPIILQQAPKTLWAQRELLKEDIRVSAIRPPSVPANQARLRLALNIKHDENALQTLLTQMKRLATILFDTQK</sequence>
<evidence type="ECO:0000256" key="8">
    <source>
        <dbReference type="ARBA" id="ARBA00022898"/>
    </source>
</evidence>
<dbReference type="InterPro" id="IPR015424">
    <property type="entry name" value="PyrdxlP-dep_Trfase"/>
</dbReference>
<accession>A0A0Q9YNX1</accession>
<organism evidence="14">
    <name type="scientific">Candidatus Berkiella aquae</name>
    <dbReference type="NCBI Taxonomy" id="295108"/>
    <lineage>
        <taxon>Bacteria</taxon>
        <taxon>Pseudomonadati</taxon>
        <taxon>Pseudomonadota</taxon>
        <taxon>Gammaproteobacteria</taxon>
        <taxon>Candidatus Berkiellales</taxon>
        <taxon>Candidatus Berkiellaceae</taxon>
        <taxon>Candidatus Berkiella</taxon>
    </lineage>
</organism>
<evidence type="ECO:0000256" key="4">
    <source>
        <dbReference type="ARBA" id="ARBA00011738"/>
    </source>
</evidence>
<evidence type="ECO:0000313" key="14">
    <source>
        <dbReference type="EMBL" id="KRG22502.1"/>
    </source>
</evidence>
<dbReference type="OrthoDB" id="9807157at2"/>
<comment type="similarity">
    <text evidence="3">Belongs to the class-II pyridoxal-phosphate-dependent aminotransferase family. BioF subfamily.</text>
</comment>
<feature type="domain" description="Aminotransferase class I/classII large" evidence="13">
    <location>
        <begin position="32"/>
        <end position="369"/>
    </location>
</feature>
<comment type="subunit">
    <text evidence="4">Homodimer.</text>
</comment>
<reference evidence="14" key="1">
    <citation type="submission" date="2015-09" db="EMBL/GenBank/DDBJ databases">
        <title>Draft Genome Sequences of Two Novel Amoeba-resistant Intranuclear Bacteria, Candidatus Berkiella cookevillensis and Candidatus Berkiella aquae.</title>
        <authorList>
            <person name="Mehari Y.T."/>
            <person name="Arivett B.A."/>
            <person name="Farone A.L."/>
            <person name="Gunderson J.H."/>
            <person name="Farone M.B."/>
        </authorList>
    </citation>
    <scope>NUCLEOTIDE SEQUENCE [LARGE SCALE GENOMIC DNA]</scope>
    <source>
        <strain evidence="14">HT99</strain>
    </source>
</reference>
<dbReference type="PROSITE" id="PS00599">
    <property type="entry name" value="AA_TRANSFER_CLASS_2"/>
    <property type="match status" value="1"/>
</dbReference>
<evidence type="ECO:0000256" key="6">
    <source>
        <dbReference type="ARBA" id="ARBA00022679"/>
    </source>
</evidence>
<keyword evidence="7" id="KW-0093">Biotin biosynthesis</keyword>
<dbReference type="Gene3D" id="3.90.1150.10">
    <property type="entry name" value="Aspartate Aminotransferase, domain 1"/>
    <property type="match status" value="1"/>
</dbReference>
<evidence type="ECO:0000256" key="11">
    <source>
        <dbReference type="ARBA" id="ARBA00047715"/>
    </source>
</evidence>
<dbReference type="EMBL" id="LKAJ02000001">
    <property type="protein sequence ID" value="MCS5712133.1"/>
    <property type="molecule type" value="Genomic_DNA"/>
</dbReference>
<dbReference type="EMBL" id="LKAJ01000001">
    <property type="protein sequence ID" value="KRG22502.1"/>
    <property type="molecule type" value="Genomic_DNA"/>
</dbReference>
<dbReference type="InterPro" id="IPR004839">
    <property type="entry name" value="Aminotransferase_I/II_large"/>
</dbReference>
<evidence type="ECO:0000259" key="13">
    <source>
        <dbReference type="Pfam" id="PF00155"/>
    </source>
</evidence>
<reference evidence="15" key="2">
    <citation type="journal article" date="2016" name="Genome Announc.">
        <title>Draft Genome Sequences of Two Novel Amoeba-Resistant Intranuclear Bacteria, 'Candidatus Berkiella cookevillensis' and 'Candidatus Berkiella aquae'.</title>
        <authorList>
            <person name="Mehari Y.T."/>
            <person name="Arivett B.A."/>
            <person name="Farone A.L."/>
            <person name="Gunderson J.H."/>
            <person name="Farone M.B."/>
        </authorList>
    </citation>
    <scope>NUCLEOTIDE SEQUENCE</scope>
    <source>
        <strain evidence="15">HT99</strain>
    </source>
</reference>
<evidence type="ECO:0000256" key="1">
    <source>
        <dbReference type="ARBA" id="ARBA00001933"/>
    </source>
</evidence>